<evidence type="ECO:0000256" key="8">
    <source>
        <dbReference type="ARBA" id="ARBA00023014"/>
    </source>
</evidence>
<evidence type="ECO:0000256" key="7">
    <source>
        <dbReference type="ARBA" id="ARBA00023004"/>
    </source>
</evidence>
<evidence type="ECO:0000256" key="13">
    <source>
        <dbReference type="ARBA" id="ARBA00048954"/>
    </source>
</evidence>
<dbReference type="KEGG" id="dap:Dacet_1292"/>
<evidence type="ECO:0000256" key="10">
    <source>
        <dbReference type="ARBA" id="ARBA00023235"/>
    </source>
</evidence>
<dbReference type="SMART" id="SM00487">
    <property type="entry name" value="DEXDc"/>
    <property type="match status" value="1"/>
</dbReference>
<dbReference type="InParanoid" id="D4H7R5"/>
<dbReference type="Pfam" id="PF13307">
    <property type="entry name" value="Helicase_C_2"/>
    <property type="match status" value="1"/>
</dbReference>
<evidence type="ECO:0000313" key="17">
    <source>
        <dbReference type="Proteomes" id="UP000002012"/>
    </source>
</evidence>
<keyword evidence="8" id="KW-0411">Iron-sulfur</keyword>
<organism evidence="16 17">
    <name type="scientific">Denitrovibrio acetiphilus (strain DSM 12809 / NBRC 114555 / N2460)</name>
    <dbReference type="NCBI Taxonomy" id="522772"/>
    <lineage>
        <taxon>Bacteria</taxon>
        <taxon>Pseudomonadati</taxon>
        <taxon>Deferribacterota</taxon>
        <taxon>Deferribacteres</taxon>
        <taxon>Deferribacterales</taxon>
        <taxon>Geovibrionaceae</taxon>
        <taxon>Denitrovibrio</taxon>
    </lineage>
</organism>
<dbReference type="EMBL" id="CP001968">
    <property type="protein sequence ID" value="ADD68064.1"/>
    <property type="molecule type" value="Genomic_DNA"/>
</dbReference>
<evidence type="ECO:0000313" key="16">
    <source>
        <dbReference type="EMBL" id="ADD68064.1"/>
    </source>
</evidence>
<dbReference type="InterPro" id="IPR014013">
    <property type="entry name" value="Helic_SF1/SF2_ATP-bd_DinG/Rad3"/>
</dbReference>
<keyword evidence="4" id="KW-0378">Hydrolase</keyword>
<evidence type="ECO:0000256" key="5">
    <source>
        <dbReference type="ARBA" id="ARBA00022806"/>
    </source>
</evidence>
<dbReference type="InterPro" id="IPR027417">
    <property type="entry name" value="P-loop_NTPase"/>
</dbReference>
<evidence type="ECO:0000259" key="15">
    <source>
        <dbReference type="PROSITE" id="PS51193"/>
    </source>
</evidence>
<dbReference type="FunCoup" id="D4H7R5">
    <property type="interactions" value="173"/>
</dbReference>
<proteinExistence type="inferred from homology"/>
<dbReference type="GO" id="GO:0003677">
    <property type="term" value="F:DNA binding"/>
    <property type="evidence" value="ECO:0007669"/>
    <property type="project" value="UniProtKB-KW"/>
</dbReference>
<evidence type="ECO:0000256" key="3">
    <source>
        <dbReference type="ARBA" id="ARBA00022741"/>
    </source>
</evidence>
<sequence length="591" mass="67501">MDKYFSKVGSLSDILPRYRQRDAQLDAANFIFDSMKTYQPAVVEAPTGSGKTFAYLIPAFELGRRTIISTKTKQLMSQIAGKDIEAVNRIFGDDRFVAVLKGRRNYFCHLRFFRFVYPNQGRFERVVEWYGSVVDQEIIDVPIGVFSPHEIEHISTDSWQCTASKCEFYDICSFYRAKEQANSADIVITNHYLLMSDFALKSENEHASIFDFADHIIMDEAHSIPDIFPRFAGTELSLRSFLKLMNENRQAFDPREIELAAGMLSGLLETIKTRTYTNDFRGALLPYIEFVNKAIGEKDFEEMKNVHKRLVEKAVSVLGDSEGVRFVEQERGDILLQYIPLNAADKLREGMKNACLSPVFVSATLSGKGNFSYFLSETGYEEEEIGKMSLEPVFDMAQQGRLLVQDCDEAFYEELALKAKGSVLIICNSVGRMLKLTKMLKELCPGRVYSQRDIDIKDTEGLKDTIFVGCAVFREGMDFAHTGISYVVLDKLPFEYPDDLVLKEQAESVRKKGQEPFMDYFLPRAVIYYRQAVGRLLRHEDDKGVWVVLDRRIDTKNYGKYFATVLKDVPRINTLDEAVAFLEVEDAENEG</sequence>
<dbReference type="SMART" id="SM00491">
    <property type="entry name" value="HELICc2"/>
    <property type="match status" value="1"/>
</dbReference>
<dbReference type="InterPro" id="IPR014001">
    <property type="entry name" value="Helicase_ATP-bd"/>
</dbReference>
<dbReference type="HOGENOM" id="CLU_012117_2_2_0"/>
<accession>D4H7R5</accession>
<gene>
    <name evidence="16" type="ordered locus">Dacet_1292</name>
</gene>
<evidence type="ECO:0000256" key="4">
    <source>
        <dbReference type="ARBA" id="ARBA00022801"/>
    </source>
</evidence>
<dbReference type="Pfam" id="PF00270">
    <property type="entry name" value="DEAD"/>
    <property type="match status" value="1"/>
</dbReference>
<dbReference type="GO" id="GO:0005524">
    <property type="term" value="F:ATP binding"/>
    <property type="evidence" value="ECO:0007669"/>
    <property type="project" value="UniProtKB-KW"/>
</dbReference>
<feature type="domain" description="Helicase ATP-binding" evidence="14">
    <location>
        <begin position="32"/>
        <end position="281"/>
    </location>
</feature>
<evidence type="ECO:0000256" key="1">
    <source>
        <dbReference type="ARBA" id="ARBA00001966"/>
    </source>
</evidence>
<dbReference type="GO" id="GO:0006281">
    <property type="term" value="P:DNA repair"/>
    <property type="evidence" value="ECO:0007669"/>
    <property type="project" value="TreeGrafter"/>
</dbReference>
<dbReference type="InterPro" id="IPR011545">
    <property type="entry name" value="DEAD/DEAH_box_helicase_dom"/>
</dbReference>
<dbReference type="InterPro" id="IPR006555">
    <property type="entry name" value="ATP-dep_Helicase_C"/>
</dbReference>
<dbReference type="GO" id="GO:0016818">
    <property type="term" value="F:hydrolase activity, acting on acid anhydrides, in phosphorus-containing anhydrides"/>
    <property type="evidence" value="ECO:0007669"/>
    <property type="project" value="InterPro"/>
</dbReference>
<dbReference type="GO" id="GO:0051536">
    <property type="term" value="F:iron-sulfur cluster binding"/>
    <property type="evidence" value="ECO:0007669"/>
    <property type="project" value="UniProtKB-KW"/>
</dbReference>
<dbReference type="PaxDb" id="522772-Dacet_1292"/>
<dbReference type="PROSITE" id="PS51193">
    <property type="entry name" value="HELICASE_ATP_BIND_2"/>
    <property type="match status" value="1"/>
</dbReference>
<protein>
    <recommendedName>
        <fullName evidence="12">DNA 5'-3' helicase</fullName>
        <ecNumber evidence="12">5.6.2.3</ecNumber>
    </recommendedName>
</protein>
<dbReference type="GO" id="GO:0046872">
    <property type="term" value="F:metal ion binding"/>
    <property type="evidence" value="ECO:0007669"/>
    <property type="project" value="UniProtKB-KW"/>
</dbReference>
<keyword evidence="9" id="KW-0238">DNA-binding</keyword>
<comment type="catalytic activity">
    <reaction evidence="13">
        <text>ATP + H2O = ADP + phosphate + H(+)</text>
        <dbReference type="Rhea" id="RHEA:13065"/>
        <dbReference type="ChEBI" id="CHEBI:15377"/>
        <dbReference type="ChEBI" id="CHEBI:15378"/>
        <dbReference type="ChEBI" id="CHEBI:30616"/>
        <dbReference type="ChEBI" id="CHEBI:43474"/>
        <dbReference type="ChEBI" id="CHEBI:456216"/>
        <dbReference type="EC" id="5.6.2.3"/>
    </reaction>
</comment>
<evidence type="ECO:0000256" key="6">
    <source>
        <dbReference type="ARBA" id="ARBA00022840"/>
    </source>
</evidence>
<dbReference type="GO" id="GO:0043139">
    <property type="term" value="F:5'-3' DNA helicase activity"/>
    <property type="evidence" value="ECO:0007669"/>
    <property type="project" value="UniProtKB-EC"/>
</dbReference>
<dbReference type="Pfam" id="PF06733">
    <property type="entry name" value="DEAD_2"/>
    <property type="match status" value="1"/>
</dbReference>
<keyword evidence="5 16" id="KW-0347">Helicase</keyword>
<keyword evidence="10" id="KW-0413">Isomerase</keyword>
<keyword evidence="3" id="KW-0547">Nucleotide-binding</keyword>
<dbReference type="Gene3D" id="3.40.50.300">
    <property type="entry name" value="P-loop containing nucleotide triphosphate hydrolases"/>
    <property type="match status" value="2"/>
</dbReference>
<evidence type="ECO:0000259" key="14">
    <source>
        <dbReference type="PROSITE" id="PS51192"/>
    </source>
</evidence>
<evidence type="ECO:0000256" key="12">
    <source>
        <dbReference type="ARBA" id="ARBA00044969"/>
    </source>
</evidence>
<evidence type="ECO:0000256" key="11">
    <source>
        <dbReference type="ARBA" id="ARBA00038058"/>
    </source>
</evidence>
<reference evidence="16 17" key="1">
    <citation type="journal article" date="2010" name="Stand. Genomic Sci.">
        <title>Complete genome sequence of Denitrovibrio acetiphilus type strain (N2460).</title>
        <authorList>
            <person name="Kiss H."/>
            <person name="Lang E."/>
            <person name="Lapidus A."/>
            <person name="Copeland A."/>
            <person name="Nolan M."/>
            <person name="Glavina Del Rio T."/>
            <person name="Chen F."/>
            <person name="Lucas S."/>
            <person name="Tice H."/>
            <person name="Cheng J.F."/>
            <person name="Han C."/>
            <person name="Goodwin L."/>
            <person name="Pitluck S."/>
            <person name="Liolios K."/>
            <person name="Pati A."/>
            <person name="Ivanova N."/>
            <person name="Mavromatis K."/>
            <person name="Chen A."/>
            <person name="Palaniappan K."/>
            <person name="Land M."/>
            <person name="Hauser L."/>
            <person name="Chang Y.J."/>
            <person name="Jeffries C.D."/>
            <person name="Detter J.C."/>
            <person name="Brettin T."/>
            <person name="Spring S."/>
            <person name="Rohde M."/>
            <person name="Goker M."/>
            <person name="Woyke T."/>
            <person name="Bristow J."/>
            <person name="Eisen J.A."/>
            <person name="Markowitz V."/>
            <person name="Hugenholtz P."/>
            <person name="Kyrpides N.C."/>
            <person name="Klenk H.P."/>
        </authorList>
    </citation>
    <scope>NUCLEOTIDE SEQUENCE [LARGE SCALE GENOMIC DNA]</scope>
    <source>
        <strain evidence="17">DSM 12809 / NBRC 114555 / N2460</strain>
    </source>
</reference>
<dbReference type="PANTHER" id="PTHR11472">
    <property type="entry name" value="DNA REPAIR DEAD HELICASE RAD3/XP-D SUBFAMILY MEMBER"/>
    <property type="match status" value="1"/>
</dbReference>
<keyword evidence="2" id="KW-0479">Metal-binding</keyword>
<dbReference type="InterPro" id="IPR045028">
    <property type="entry name" value="DinG/Rad3-like"/>
</dbReference>
<dbReference type="PANTHER" id="PTHR11472:SF34">
    <property type="entry name" value="REGULATOR OF TELOMERE ELONGATION HELICASE 1"/>
    <property type="match status" value="1"/>
</dbReference>
<dbReference type="EC" id="5.6.2.3" evidence="12"/>
<keyword evidence="6" id="KW-0067">ATP-binding</keyword>
<name>D4H7R5_DENA2</name>
<dbReference type="Proteomes" id="UP000002012">
    <property type="component" value="Chromosome"/>
</dbReference>
<dbReference type="STRING" id="522772.Dacet_1292"/>
<dbReference type="eggNOG" id="COG1199">
    <property type="taxonomic scope" value="Bacteria"/>
</dbReference>
<dbReference type="AlphaFoldDB" id="D4H7R5"/>
<evidence type="ECO:0000256" key="9">
    <source>
        <dbReference type="ARBA" id="ARBA00023125"/>
    </source>
</evidence>
<feature type="domain" description="Helicase ATP-binding" evidence="15">
    <location>
        <begin position="10"/>
        <end position="284"/>
    </location>
</feature>
<evidence type="ECO:0000256" key="2">
    <source>
        <dbReference type="ARBA" id="ARBA00022723"/>
    </source>
</evidence>
<keyword evidence="17" id="KW-1185">Reference proteome</keyword>
<comment type="cofactor">
    <cofactor evidence="1">
        <name>[4Fe-4S] cluster</name>
        <dbReference type="ChEBI" id="CHEBI:49883"/>
    </cofactor>
</comment>
<comment type="similarity">
    <text evidence="11">Belongs to the helicase family. DinG subfamily.</text>
</comment>
<dbReference type="SUPFAM" id="SSF52540">
    <property type="entry name" value="P-loop containing nucleoside triphosphate hydrolases"/>
    <property type="match status" value="1"/>
</dbReference>
<keyword evidence="7" id="KW-0408">Iron</keyword>
<dbReference type="InterPro" id="IPR010614">
    <property type="entry name" value="RAD3-like_helicase_DEAD"/>
</dbReference>
<dbReference type="PROSITE" id="PS51192">
    <property type="entry name" value="HELICASE_ATP_BIND_1"/>
    <property type="match status" value="1"/>
</dbReference>